<dbReference type="PRINTS" id="PR00420">
    <property type="entry name" value="RNGMNOXGNASE"/>
</dbReference>
<dbReference type="SUPFAM" id="SSF51905">
    <property type="entry name" value="FAD/NAD(P)-binding domain"/>
    <property type="match status" value="1"/>
</dbReference>
<dbReference type="HOGENOM" id="CLU_009665_20_3_1"/>
<dbReference type="EMBL" id="KB469304">
    <property type="protein sequence ID" value="EPQ54090.1"/>
    <property type="molecule type" value="Genomic_DNA"/>
</dbReference>
<keyword evidence="2" id="KW-0285">Flavoprotein</keyword>
<evidence type="ECO:0000256" key="1">
    <source>
        <dbReference type="ARBA" id="ARBA00001974"/>
    </source>
</evidence>
<dbReference type="Pfam" id="PF01494">
    <property type="entry name" value="FAD_binding_3"/>
    <property type="match status" value="1"/>
</dbReference>
<dbReference type="Proteomes" id="UP000030669">
    <property type="component" value="Unassembled WGS sequence"/>
</dbReference>
<keyword evidence="4" id="KW-0560">Oxidoreductase</keyword>
<evidence type="ECO:0000259" key="5">
    <source>
        <dbReference type="Pfam" id="PF01494"/>
    </source>
</evidence>
<dbReference type="eggNOG" id="KOG3855">
    <property type="taxonomic scope" value="Eukaryota"/>
</dbReference>
<dbReference type="Gene3D" id="3.50.50.60">
    <property type="entry name" value="FAD/NAD(P)-binding domain"/>
    <property type="match status" value="1"/>
</dbReference>
<sequence>MAPQTLPVLIAGAGPTGLVAALTLRQNGIPVRIIDKVPEPPFGSRGAGIQPRTLEVYKLLGVLPDILKHGTPTPPFHIYNYPEGKEIIKEFFLSPRSYPTPGMPFYNPMLLGQDIACGILRSHLSKYDCHVEFGSELRALEQHDDHVVAHIVRAGGPNGSEETFSASYVIGSDGARGAVRKLLGLQFDGVTRDDAGIILGDLRATNLPRDCWAGWGPNGKPIFSVLPRYSHDDDTFWVTLMAFDKDVDYDRLVRHPEEFKAVVQKITGRPDIEILEFLSLAFIRFNIRMVKEFQRGRVFVAGDAAHVHSPAGGQGLNSSVMDAFNLAWKISLVHKGAASPTLFASYTAERAPVIEKMLKLSTETLDKTVGNDDDGWKRGTRFYQLDTNYRGSPIALEGRGEDVPAPPANMYTFGDLGRVRAGDRAPDAPNLLDLKDPAAAGLARFYDLFTPTKHTVLIFSDRAAAADEVVSALGGYPAGLVQSVAVLPAMTSVREGLVLPKADFVVKDTDRHAYEGYSADHTKAEPTVAVVRPDSFVGATGRGVATVKEYFSRIFA</sequence>
<dbReference type="InterPro" id="IPR038220">
    <property type="entry name" value="PHOX_C_sf"/>
</dbReference>
<dbReference type="PANTHER" id="PTHR43004:SF19">
    <property type="entry name" value="BINDING MONOOXYGENASE, PUTATIVE (JCVI)-RELATED"/>
    <property type="match status" value="1"/>
</dbReference>
<name>S7RIF1_GLOTA</name>
<dbReference type="Gene3D" id="3.40.30.20">
    <property type="match status" value="1"/>
</dbReference>
<dbReference type="AlphaFoldDB" id="S7RIF1"/>
<evidence type="ECO:0000256" key="2">
    <source>
        <dbReference type="ARBA" id="ARBA00022630"/>
    </source>
</evidence>
<keyword evidence="6" id="KW-0503">Monooxygenase</keyword>
<dbReference type="OMA" id="WQNHIER"/>
<dbReference type="InterPro" id="IPR002938">
    <property type="entry name" value="FAD-bd"/>
</dbReference>
<dbReference type="OrthoDB" id="2690153at2759"/>
<feature type="domain" description="FAD-binding" evidence="5">
    <location>
        <begin position="6"/>
        <end position="359"/>
    </location>
</feature>
<accession>S7RIF1</accession>
<dbReference type="GO" id="GO:0071949">
    <property type="term" value="F:FAD binding"/>
    <property type="evidence" value="ECO:0007669"/>
    <property type="project" value="InterPro"/>
</dbReference>
<proteinExistence type="predicted"/>
<evidence type="ECO:0000313" key="6">
    <source>
        <dbReference type="EMBL" id="EPQ54090.1"/>
    </source>
</evidence>
<dbReference type="RefSeq" id="XP_007867429.1">
    <property type="nucleotide sequence ID" value="XM_007869238.1"/>
</dbReference>
<reference evidence="6 7" key="1">
    <citation type="journal article" date="2012" name="Science">
        <title>The Paleozoic origin of enzymatic lignin decomposition reconstructed from 31 fungal genomes.</title>
        <authorList>
            <person name="Floudas D."/>
            <person name="Binder M."/>
            <person name="Riley R."/>
            <person name="Barry K."/>
            <person name="Blanchette R.A."/>
            <person name="Henrissat B."/>
            <person name="Martinez A.T."/>
            <person name="Otillar R."/>
            <person name="Spatafora J.W."/>
            <person name="Yadav J.S."/>
            <person name="Aerts A."/>
            <person name="Benoit I."/>
            <person name="Boyd A."/>
            <person name="Carlson A."/>
            <person name="Copeland A."/>
            <person name="Coutinho P.M."/>
            <person name="de Vries R.P."/>
            <person name="Ferreira P."/>
            <person name="Findley K."/>
            <person name="Foster B."/>
            <person name="Gaskell J."/>
            <person name="Glotzer D."/>
            <person name="Gorecki P."/>
            <person name="Heitman J."/>
            <person name="Hesse C."/>
            <person name="Hori C."/>
            <person name="Igarashi K."/>
            <person name="Jurgens J.A."/>
            <person name="Kallen N."/>
            <person name="Kersten P."/>
            <person name="Kohler A."/>
            <person name="Kuees U."/>
            <person name="Kumar T.K.A."/>
            <person name="Kuo A."/>
            <person name="LaButti K."/>
            <person name="Larrondo L.F."/>
            <person name="Lindquist E."/>
            <person name="Ling A."/>
            <person name="Lombard V."/>
            <person name="Lucas S."/>
            <person name="Lundell T."/>
            <person name="Martin R."/>
            <person name="McLaughlin D.J."/>
            <person name="Morgenstern I."/>
            <person name="Morin E."/>
            <person name="Murat C."/>
            <person name="Nagy L.G."/>
            <person name="Nolan M."/>
            <person name="Ohm R.A."/>
            <person name="Patyshakuliyeva A."/>
            <person name="Rokas A."/>
            <person name="Ruiz-Duenas F.J."/>
            <person name="Sabat G."/>
            <person name="Salamov A."/>
            <person name="Samejima M."/>
            <person name="Schmutz J."/>
            <person name="Slot J.C."/>
            <person name="St John F."/>
            <person name="Stenlid J."/>
            <person name="Sun H."/>
            <person name="Sun S."/>
            <person name="Syed K."/>
            <person name="Tsang A."/>
            <person name="Wiebenga A."/>
            <person name="Young D."/>
            <person name="Pisabarro A."/>
            <person name="Eastwood D.C."/>
            <person name="Martin F."/>
            <person name="Cullen D."/>
            <person name="Grigoriev I.V."/>
            <person name="Hibbett D.S."/>
        </authorList>
    </citation>
    <scope>NUCLEOTIDE SEQUENCE [LARGE SCALE GENOMIC DNA]</scope>
    <source>
        <strain evidence="6 7">ATCC 11539</strain>
    </source>
</reference>
<dbReference type="KEGG" id="gtr:GLOTRDRAFT_62586"/>
<dbReference type="GeneID" id="19307493"/>
<dbReference type="Gene3D" id="3.30.70.2450">
    <property type="match status" value="1"/>
</dbReference>
<dbReference type="InterPro" id="IPR050641">
    <property type="entry name" value="RIFMO-like"/>
</dbReference>
<comment type="cofactor">
    <cofactor evidence="1">
        <name>FAD</name>
        <dbReference type="ChEBI" id="CHEBI:57692"/>
    </cofactor>
</comment>
<dbReference type="InterPro" id="IPR036188">
    <property type="entry name" value="FAD/NAD-bd_sf"/>
</dbReference>
<gene>
    <name evidence="6" type="ORF">GLOTRDRAFT_62586</name>
</gene>
<evidence type="ECO:0000313" key="7">
    <source>
        <dbReference type="Proteomes" id="UP000030669"/>
    </source>
</evidence>
<evidence type="ECO:0000256" key="4">
    <source>
        <dbReference type="ARBA" id="ARBA00023002"/>
    </source>
</evidence>
<protein>
    <submittedName>
        <fullName evidence="6">Monooxygenase</fullName>
    </submittedName>
</protein>
<evidence type="ECO:0000256" key="3">
    <source>
        <dbReference type="ARBA" id="ARBA00022827"/>
    </source>
</evidence>
<dbReference type="PANTHER" id="PTHR43004">
    <property type="entry name" value="TRK SYSTEM POTASSIUM UPTAKE PROTEIN"/>
    <property type="match status" value="1"/>
</dbReference>
<organism evidence="6 7">
    <name type="scientific">Gloeophyllum trabeum (strain ATCC 11539 / FP-39264 / Madison 617)</name>
    <name type="common">Brown rot fungus</name>
    <dbReference type="NCBI Taxonomy" id="670483"/>
    <lineage>
        <taxon>Eukaryota</taxon>
        <taxon>Fungi</taxon>
        <taxon>Dikarya</taxon>
        <taxon>Basidiomycota</taxon>
        <taxon>Agaricomycotina</taxon>
        <taxon>Agaricomycetes</taxon>
        <taxon>Gloeophyllales</taxon>
        <taxon>Gloeophyllaceae</taxon>
        <taxon>Gloeophyllum</taxon>
    </lineage>
</organism>
<dbReference type="GO" id="GO:0016709">
    <property type="term" value="F:oxidoreductase activity, acting on paired donors, with incorporation or reduction of molecular oxygen, NAD(P)H as one donor, and incorporation of one atom of oxygen"/>
    <property type="evidence" value="ECO:0007669"/>
    <property type="project" value="UniProtKB-ARBA"/>
</dbReference>
<keyword evidence="7" id="KW-1185">Reference proteome</keyword>
<keyword evidence="3" id="KW-0274">FAD</keyword>